<keyword evidence="4" id="KW-0436">Ligase</keyword>
<feature type="region of interest" description="Disordered" evidence="1">
    <location>
        <begin position="319"/>
        <end position="345"/>
    </location>
</feature>
<feature type="domain" description="ApeI dehydratase-like" evidence="3">
    <location>
        <begin position="502"/>
        <end position="596"/>
    </location>
</feature>
<dbReference type="InterPro" id="IPR045851">
    <property type="entry name" value="AMP-bd_C_sf"/>
</dbReference>
<organism evidence="4 5">
    <name type="scientific">Methylobacter tundripaludum</name>
    <dbReference type="NCBI Taxonomy" id="173365"/>
    <lineage>
        <taxon>Bacteria</taxon>
        <taxon>Pseudomonadati</taxon>
        <taxon>Pseudomonadota</taxon>
        <taxon>Gammaproteobacteria</taxon>
        <taxon>Methylococcales</taxon>
        <taxon>Methylococcaceae</taxon>
        <taxon>Methylobacter</taxon>
    </lineage>
</organism>
<dbReference type="InterPro" id="IPR042099">
    <property type="entry name" value="ANL_N_sf"/>
</dbReference>
<dbReference type="SUPFAM" id="SSF54637">
    <property type="entry name" value="Thioesterase/thiol ester dehydrase-isomerase"/>
    <property type="match status" value="1"/>
</dbReference>
<evidence type="ECO:0000259" key="3">
    <source>
        <dbReference type="Pfam" id="PF22818"/>
    </source>
</evidence>
<dbReference type="Gene3D" id="3.10.129.10">
    <property type="entry name" value="Hotdog Thioesterase"/>
    <property type="match status" value="1"/>
</dbReference>
<reference evidence="4 5" key="1">
    <citation type="submission" date="2018-02" db="EMBL/GenBank/DDBJ databases">
        <title>Subsurface microbial communities from deep shales in Ohio and West Virginia, USA.</title>
        <authorList>
            <person name="Wrighton K."/>
        </authorList>
    </citation>
    <scope>NUCLEOTIDE SEQUENCE [LARGE SCALE GENOMIC DNA]</scope>
    <source>
        <strain evidence="4 5">OWC-DMM</strain>
    </source>
</reference>
<protein>
    <submittedName>
        <fullName evidence="4">Acyl-coenzyme A synthetase/AMP-(Fatty) acid ligase</fullName>
    </submittedName>
</protein>
<name>A0A2S6H9B2_9GAMM</name>
<dbReference type="InterPro" id="IPR029069">
    <property type="entry name" value="HotDog_dom_sf"/>
</dbReference>
<dbReference type="AlphaFoldDB" id="A0A2S6H9B2"/>
<dbReference type="GO" id="GO:0016874">
    <property type="term" value="F:ligase activity"/>
    <property type="evidence" value="ECO:0007669"/>
    <property type="project" value="UniProtKB-KW"/>
</dbReference>
<dbReference type="Pfam" id="PF00501">
    <property type="entry name" value="AMP-binding"/>
    <property type="match status" value="1"/>
</dbReference>
<sequence length="603" mass="67402">MSDKLLPLSHCVIAQRPNDAPVAYHAGRHYSVGQFANTVSYWVDKLQAQPFQHYALYTEDAYPFAVLLFALLHAGKQIRIPGNNRPGTAEQLSPDCQLLGDWQNGGCFDYCLEASASSGRSLSPLNPSESQLVIFTSGSTGQAKPIAKCLNQFQLEIATLEKHWGEQLGDAAALATVSHQHIYGLLFRVLWPLSAGRCFHSQAYINPETLVNAIQHESAYWVASPAHLKRLDQASPWDGIAKLKAIFSSGGALPEQAAEQILNDGRQAVIEVYGSSETGGIAWRRQSMTAAWTLFSGMRLSCIDDKWLLHSPYLEIPPSPPFSKGGDEKSSSFTAEESSFSPRKQLPLLEKGGGGGIQLDDQIILLDDGRFMLHGRSDRIVKIEEKRLSLVELEQRLMSEPWIDEAHALVRTHHRDVVAAIVVLNRQGLEQLAIQGRNRLIRQLRRTLEQWFESVVLPRKWLFVNTMPLTSQGKINQPLLKSLLDFDNRKLPQALALELTSEGVRLGLKVPEDLLYFPDHFPSYPILPGVVQLAWVEHFGKLFFVIDKPFSQLEVVKFTQVIQPGDELTLDLDWKAASGKLYFNFSSERGTHSSGRMVYEGKE</sequence>
<accession>A0A2S6H9B2</accession>
<comment type="caution">
    <text evidence="4">The sequence shown here is derived from an EMBL/GenBank/DDBJ whole genome shotgun (WGS) entry which is preliminary data.</text>
</comment>
<dbReference type="Proteomes" id="UP000240010">
    <property type="component" value="Unassembled WGS sequence"/>
</dbReference>
<gene>
    <name evidence="4" type="ORF">B0F87_11299</name>
</gene>
<dbReference type="InterPro" id="IPR020845">
    <property type="entry name" value="AMP-binding_CS"/>
</dbReference>
<dbReference type="PANTHER" id="PTHR45398">
    <property type="match status" value="1"/>
</dbReference>
<feature type="compositionally biased region" description="Low complexity" evidence="1">
    <location>
        <begin position="331"/>
        <end position="341"/>
    </location>
</feature>
<dbReference type="Pfam" id="PF22818">
    <property type="entry name" value="ApeI-like"/>
    <property type="match status" value="1"/>
</dbReference>
<evidence type="ECO:0000313" key="5">
    <source>
        <dbReference type="Proteomes" id="UP000240010"/>
    </source>
</evidence>
<dbReference type="PROSITE" id="PS00455">
    <property type="entry name" value="AMP_BINDING"/>
    <property type="match status" value="1"/>
</dbReference>
<proteinExistence type="predicted"/>
<dbReference type="PANTHER" id="PTHR45398:SF1">
    <property type="entry name" value="ENZYME, PUTATIVE (JCVI)-RELATED"/>
    <property type="match status" value="1"/>
</dbReference>
<feature type="domain" description="AMP-dependent synthetase/ligase" evidence="2">
    <location>
        <begin position="121"/>
        <end position="284"/>
    </location>
</feature>
<dbReference type="RefSeq" id="WP_104430150.1">
    <property type="nucleotide sequence ID" value="NZ_PTIZ01000012.1"/>
</dbReference>
<evidence type="ECO:0000313" key="4">
    <source>
        <dbReference type="EMBL" id="PPK74048.1"/>
    </source>
</evidence>
<dbReference type="InterPro" id="IPR054545">
    <property type="entry name" value="ApeI-like"/>
</dbReference>
<dbReference type="EMBL" id="PTIZ01000012">
    <property type="protein sequence ID" value="PPK74048.1"/>
    <property type="molecule type" value="Genomic_DNA"/>
</dbReference>
<dbReference type="SUPFAM" id="SSF56801">
    <property type="entry name" value="Acetyl-CoA synthetase-like"/>
    <property type="match status" value="1"/>
</dbReference>
<dbReference type="Gene3D" id="3.30.300.30">
    <property type="match status" value="1"/>
</dbReference>
<dbReference type="Gene3D" id="3.40.50.12780">
    <property type="entry name" value="N-terminal domain of ligase-like"/>
    <property type="match status" value="1"/>
</dbReference>
<dbReference type="InterPro" id="IPR000873">
    <property type="entry name" value="AMP-dep_synth/lig_dom"/>
</dbReference>
<evidence type="ECO:0000256" key="1">
    <source>
        <dbReference type="SAM" id="MobiDB-lite"/>
    </source>
</evidence>
<evidence type="ECO:0000259" key="2">
    <source>
        <dbReference type="Pfam" id="PF00501"/>
    </source>
</evidence>